<dbReference type="GO" id="GO:0015627">
    <property type="term" value="C:type II protein secretion system complex"/>
    <property type="evidence" value="ECO:0007669"/>
    <property type="project" value="InterPro"/>
</dbReference>
<dbReference type="SUPFAM" id="SSF54523">
    <property type="entry name" value="Pili subunits"/>
    <property type="match status" value="1"/>
</dbReference>
<comment type="caution">
    <text evidence="3">The sequence shown here is derived from an EMBL/GenBank/DDBJ whole genome shotgun (WGS) entry which is preliminary data.</text>
</comment>
<dbReference type="AlphaFoldDB" id="A0A2N7HZ78"/>
<evidence type="ECO:0000313" key="5">
    <source>
        <dbReference type="Proteomes" id="UP000235579"/>
    </source>
</evidence>
<dbReference type="InterPro" id="IPR031982">
    <property type="entry name" value="PilE-like"/>
</dbReference>
<protein>
    <submittedName>
        <fullName evidence="3">Prepilin-type N-terminal cleavage/methylation domain-containing protein</fullName>
    </submittedName>
</protein>
<evidence type="ECO:0000256" key="1">
    <source>
        <dbReference type="ARBA" id="ARBA00022481"/>
    </source>
</evidence>
<dbReference type="Proteomes" id="UP000235579">
    <property type="component" value="Unassembled WGS sequence"/>
</dbReference>
<keyword evidence="1" id="KW-0488">Methylation</keyword>
<dbReference type="GO" id="GO:0015628">
    <property type="term" value="P:protein secretion by the type II secretion system"/>
    <property type="evidence" value="ECO:0007669"/>
    <property type="project" value="InterPro"/>
</dbReference>
<dbReference type="InterPro" id="IPR012902">
    <property type="entry name" value="N_methyl_site"/>
</dbReference>
<evidence type="ECO:0000313" key="4">
    <source>
        <dbReference type="EMBL" id="TKG35108.1"/>
    </source>
</evidence>
<dbReference type="GO" id="GO:0043683">
    <property type="term" value="P:type IV pilus assembly"/>
    <property type="evidence" value="ECO:0007669"/>
    <property type="project" value="InterPro"/>
</dbReference>
<dbReference type="InterPro" id="IPR000983">
    <property type="entry name" value="Bac_GSPG_pilin"/>
</dbReference>
<proteinExistence type="predicted"/>
<keyword evidence="2" id="KW-0472">Membrane</keyword>
<keyword evidence="2" id="KW-0812">Transmembrane</keyword>
<sequence>MLPPEKNGQGYERKLLVKIRIKRCNNNNLSMKGMTLIELLIAVAIVGVLSAIAYPSYTSHVLKSHRMTAIGDMAKIQLELESAYAGNYATAAGNIVSGGTCSFCDTDTSRYTLTISASSTSYSIQAEPHAPQTNDDCLDSPTDILELHHSGVSEPQACWK</sequence>
<dbReference type="PROSITE" id="PS00409">
    <property type="entry name" value="PROKAR_NTER_METHYL"/>
    <property type="match status" value="1"/>
</dbReference>
<reference evidence="3" key="2">
    <citation type="submission" date="2016-07" db="EMBL/GenBank/DDBJ databases">
        <authorList>
            <person name="Wan K."/>
            <person name="Booth B."/>
            <person name="Spirohn K."/>
            <person name="Hao T."/>
            <person name="Hu Y."/>
            <person name="Calderwood M."/>
            <person name="Hill D."/>
            <person name="Mohr S."/>
            <person name="Vidal M."/>
            <person name="Celniker S."/>
            <person name="Perrimon N."/>
        </authorList>
    </citation>
    <scope>NUCLEOTIDE SEQUENCE</scope>
    <source>
        <strain evidence="3">10N.222.48.A2</strain>
    </source>
</reference>
<evidence type="ECO:0000313" key="6">
    <source>
        <dbReference type="Proteomes" id="UP000308018"/>
    </source>
</evidence>
<reference evidence="3" key="3">
    <citation type="journal article" date="2018" name="Nature">
        <title>A major lineage of non-tailed dsDNA viruses as unrecognized killers of marine bacteria.</title>
        <authorList>
            <person name="Kauffman K.M."/>
            <person name="Hussain F.A."/>
            <person name="Yang J."/>
            <person name="Arevalo P."/>
            <person name="Brown J.M."/>
            <person name="Chang W.K."/>
            <person name="VanInsberghe D."/>
            <person name="Elsherbini J."/>
            <person name="Sharma R.S."/>
            <person name="Cutler M.B."/>
            <person name="Kelly L."/>
            <person name="Polz M.F."/>
        </authorList>
    </citation>
    <scope>NUCLEOTIDE SEQUENCE</scope>
    <source>
        <strain evidence="3">10N.222.48.A2</strain>
    </source>
</reference>
<accession>A0A2N7HZ78</accession>
<reference evidence="4 6" key="4">
    <citation type="submission" date="2019-04" db="EMBL/GenBank/DDBJ databases">
        <title>A reverse ecology approach based on a biological definition of microbial populations.</title>
        <authorList>
            <person name="Arevalo P."/>
            <person name="Vaninsberghe D."/>
            <person name="Elsherbini J."/>
            <person name="Gore J."/>
            <person name="Polz M."/>
        </authorList>
    </citation>
    <scope>NUCLEOTIDE SEQUENCE [LARGE SCALE GENOMIC DNA]</scope>
    <source>
        <strain evidence="4 6">10N.222.45.A8</strain>
    </source>
</reference>
<reference evidence="5" key="1">
    <citation type="submission" date="2016-07" db="EMBL/GenBank/DDBJ databases">
        <title>Nontailed viruses are major unrecognized killers of bacteria in the ocean.</title>
        <authorList>
            <person name="Kauffman K."/>
            <person name="Hussain F."/>
            <person name="Yang J."/>
            <person name="Arevalo P."/>
            <person name="Brown J."/>
            <person name="Cutler M."/>
            <person name="Kelly L."/>
            <person name="Polz M.F."/>
        </authorList>
    </citation>
    <scope>NUCLEOTIDE SEQUENCE [LARGE SCALE GENOMIC DNA]</scope>
    <source>
        <strain evidence="5">10N.222.48.A2</strain>
    </source>
</reference>
<dbReference type="Proteomes" id="UP000308018">
    <property type="component" value="Unassembled WGS sequence"/>
</dbReference>
<name>A0A2N7HZ78_9VIBR</name>
<dbReference type="InterPro" id="IPR045584">
    <property type="entry name" value="Pilin-like"/>
</dbReference>
<dbReference type="Gene3D" id="3.30.700.10">
    <property type="entry name" value="Glycoprotein, Type 4 Pilin"/>
    <property type="match status" value="1"/>
</dbReference>
<evidence type="ECO:0000256" key="2">
    <source>
        <dbReference type="SAM" id="Phobius"/>
    </source>
</evidence>
<dbReference type="NCBIfam" id="TIGR02532">
    <property type="entry name" value="IV_pilin_GFxxxE"/>
    <property type="match status" value="1"/>
</dbReference>
<gene>
    <name evidence="3" type="ORF">BCS92_20980</name>
    <name evidence="4" type="ORF">FC057_06850</name>
</gene>
<feature type="transmembrane region" description="Helical" evidence="2">
    <location>
        <begin position="36"/>
        <end position="57"/>
    </location>
</feature>
<keyword evidence="2" id="KW-1133">Transmembrane helix</keyword>
<organism evidence="3 5">
    <name type="scientific">Vibrio tasmaniensis</name>
    <dbReference type="NCBI Taxonomy" id="212663"/>
    <lineage>
        <taxon>Bacteria</taxon>
        <taxon>Pseudomonadati</taxon>
        <taxon>Pseudomonadota</taxon>
        <taxon>Gammaproteobacteria</taxon>
        <taxon>Vibrionales</taxon>
        <taxon>Vibrionaceae</taxon>
        <taxon>Vibrio</taxon>
    </lineage>
</organism>
<dbReference type="EMBL" id="MDBP01000062">
    <property type="protein sequence ID" value="PMP11386.1"/>
    <property type="molecule type" value="Genomic_DNA"/>
</dbReference>
<dbReference type="Pfam" id="PF07963">
    <property type="entry name" value="N_methyl"/>
    <property type="match status" value="1"/>
</dbReference>
<dbReference type="PRINTS" id="PR00813">
    <property type="entry name" value="BCTERIALGSPG"/>
</dbReference>
<evidence type="ECO:0000313" key="3">
    <source>
        <dbReference type="EMBL" id="PMP11386.1"/>
    </source>
</evidence>
<dbReference type="Pfam" id="PF16732">
    <property type="entry name" value="ComP_DUS"/>
    <property type="match status" value="1"/>
</dbReference>
<dbReference type="EMBL" id="SYVV01000008">
    <property type="protein sequence ID" value="TKG35108.1"/>
    <property type="molecule type" value="Genomic_DNA"/>
</dbReference>
<dbReference type="RefSeq" id="WP_009848333.1">
    <property type="nucleotide sequence ID" value="NZ_MCYC01000079.1"/>
</dbReference>